<evidence type="ECO:0000313" key="2">
    <source>
        <dbReference type="EMBL" id="GFD57869.1"/>
    </source>
</evidence>
<dbReference type="EMBL" id="BKCJ011845917">
    <property type="protein sequence ID" value="GFD57869.1"/>
    <property type="molecule type" value="Genomic_DNA"/>
</dbReference>
<reference evidence="2" key="1">
    <citation type="journal article" date="2019" name="Sci. Rep.">
        <title>Draft genome of Tanacetum cinerariifolium, the natural source of mosquito coil.</title>
        <authorList>
            <person name="Yamashiro T."/>
            <person name="Shiraishi A."/>
            <person name="Satake H."/>
            <person name="Nakayama K."/>
        </authorList>
    </citation>
    <scope>NUCLEOTIDE SEQUENCE</scope>
</reference>
<organism evidence="2">
    <name type="scientific">Tanacetum cinerariifolium</name>
    <name type="common">Dalmatian daisy</name>
    <name type="synonym">Chrysanthemum cinerariifolium</name>
    <dbReference type="NCBI Taxonomy" id="118510"/>
    <lineage>
        <taxon>Eukaryota</taxon>
        <taxon>Viridiplantae</taxon>
        <taxon>Streptophyta</taxon>
        <taxon>Embryophyta</taxon>
        <taxon>Tracheophyta</taxon>
        <taxon>Spermatophyta</taxon>
        <taxon>Magnoliopsida</taxon>
        <taxon>eudicotyledons</taxon>
        <taxon>Gunneridae</taxon>
        <taxon>Pentapetalae</taxon>
        <taxon>asterids</taxon>
        <taxon>campanulids</taxon>
        <taxon>Asterales</taxon>
        <taxon>Asteraceae</taxon>
        <taxon>Asteroideae</taxon>
        <taxon>Anthemideae</taxon>
        <taxon>Anthemidinae</taxon>
        <taxon>Tanacetum</taxon>
    </lineage>
</organism>
<feature type="compositionally biased region" description="Basic residues" evidence="1">
    <location>
        <begin position="35"/>
        <end position="69"/>
    </location>
</feature>
<protein>
    <submittedName>
        <fullName evidence="2">Uncharacterized protein</fullName>
    </submittedName>
</protein>
<sequence>GHRPADYGAGGLGRHREAVGSRAAAAERGISQHGSTRRGGRRKQAGSRHARPRPGAARRRGAQLKRHAATRAQNGIGGQ</sequence>
<feature type="non-terminal residue" evidence="2">
    <location>
        <position position="79"/>
    </location>
</feature>
<proteinExistence type="predicted"/>
<dbReference type="AlphaFoldDB" id="A0A699XDU4"/>
<evidence type="ECO:0000256" key="1">
    <source>
        <dbReference type="SAM" id="MobiDB-lite"/>
    </source>
</evidence>
<feature type="non-terminal residue" evidence="2">
    <location>
        <position position="1"/>
    </location>
</feature>
<comment type="caution">
    <text evidence="2">The sequence shown here is derived from an EMBL/GenBank/DDBJ whole genome shotgun (WGS) entry which is preliminary data.</text>
</comment>
<feature type="region of interest" description="Disordered" evidence="1">
    <location>
        <begin position="1"/>
        <end position="79"/>
    </location>
</feature>
<accession>A0A699XDU4</accession>
<name>A0A699XDU4_TANCI</name>
<gene>
    <name evidence="2" type="ORF">Tci_929838</name>
</gene>